<feature type="domain" description="Ig-like" evidence="2">
    <location>
        <begin position="18"/>
        <end position="131"/>
    </location>
</feature>
<gene>
    <name evidence="3" type="primary">jg12230</name>
    <name evidence="3" type="ORF">PAEG_LOCUS21642</name>
</gene>
<dbReference type="InterPro" id="IPR013151">
    <property type="entry name" value="Immunoglobulin_dom"/>
</dbReference>
<proteinExistence type="predicted"/>
<feature type="region of interest" description="Disordered" evidence="1">
    <location>
        <begin position="1"/>
        <end position="20"/>
    </location>
</feature>
<organism evidence="3 4">
    <name type="scientific">Pararge aegeria aegeria</name>
    <dbReference type="NCBI Taxonomy" id="348720"/>
    <lineage>
        <taxon>Eukaryota</taxon>
        <taxon>Metazoa</taxon>
        <taxon>Ecdysozoa</taxon>
        <taxon>Arthropoda</taxon>
        <taxon>Hexapoda</taxon>
        <taxon>Insecta</taxon>
        <taxon>Pterygota</taxon>
        <taxon>Neoptera</taxon>
        <taxon>Endopterygota</taxon>
        <taxon>Lepidoptera</taxon>
        <taxon>Glossata</taxon>
        <taxon>Ditrysia</taxon>
        <taxon>Papilionoidea</taxon>
        <taxon>Nymphalidae</taxon>
        <taxon>Satyrinae</taxon>
        <taxon>Satyrini</taxon>
        <taxon>Parargina</taxon>
        <taxon>Pararge</taxon>
    </lineage>
</organism>
<dbReference type="GO" id="GO:0050808">
    <property type="term" value="P:synapse organization"/>
    <property type="evidence" value="ECO:0007669"/>
    <property type="project" value="TreeGrafter"/>
</dbReference>
<evidence type="ECO:0000256" key="1">
    <source>
        <dbReference type="SAM" id="MobiDB-lite"/>
    </source>
</evidence>
<evidence type="ECO:0000259" key="2">
    <source>
        <dbReference type="PROSITE" id="PS50835"/>
    </source>
</evidence>
<protein>
    <submittedName>
        <fullName evidence="3">Jg12230 protein</fullName>
    </submittedName>
</protein>
<dbReference type="EMBL" id="CAKXAJ010025965">
    <property type="protein sequence ID" value="CAH2247854.1"/>
    <property type="molecule type" value="Genomic_DNA"/>
</dbReference>
<dbReference type="PANTHER" id="PTHR23279:SF36">
    <property type="entry name" value="DEFECTIVE PROBOSCIS EXTENSION RESPONSE 9, ISOFORM A"/>
    <property type="match status" value="1"/>
</dbReference>
<reference evidence="3" key="1">
    <citation type="submission" date="2022-03" db="EMBL/GenBank/DDBJ databases">
        <authorList>
            <person name="Lindestad O."/>
        </authorList>
    </citation>
    <scope>NUCLEOTIDE SEQUENCE</scope>
</reference>
<dbReference type="InterPro" id="IPR007110">
    <property type="entry name" value="Ig-like_dom"/>
</dbReference>
<dbReference type="Proteomes" id="UP000838756">
    <property type="component" value="Unassembled WGS sequence"/>
</dbReference>
<keyword evidence="4" id="KW-1185">Reference proteome</keyword>
<dbReference type="InterPro" id="IPR013783">
    <property type="entry name" value="Ig-like_fold"/>
</dbReference>
<dbReference type="AlphaFoldDB" id="A0A8S4SCJ9"/>
<dbReference type="Pfam" id="PF00047">
    <property type="entry name" value="ig"/>
    <property type="match status" value="1"/>
</dbReference>
<feature type="non-terminal residue" evidence="3">
    <location>
        <position position="1"/>
    </location>
</feature>
<dbReference type="SUPFAM" id="SSF48726">
    <property type="entry name" value="Immunoglobulin"/>
    <property type="match status" value="1"/>
</dbReference>
<dbReference type="SMART" id="SM00408">
    <property type="entry name" value="IGc2"/>
    <property type="match status" value="1"/>
</dbReference>
<dbReference type="PANTHER" id="PTHR23279">
    <property type="entry name" value="DEFECTIVE PROBOSCIS EXTENSION RESPONSE DPR -RELATED"/>
    <property type="match status" value="1"/>
</dbReference>
<dbReference type="InterPro" id="IPR003598">
    <property type="entry name" value="Ig_sub2"/>
</dbReference>
<feature type="compositionally biased region" description="Polar residues" evidence="1">
    <location>
        <begin position="1"/>
        <end position="11"/>
    </location>
</feature>
<dbReference type="InterPro" id="IPR037448">
    <property type="entry name" value="Zig-8"/>
</dbReference>
<dbReference type="SMART" id="SM00409">
    <property type="entry name" value="IG"/>
    <property type="match status" value="1"/>
</dbReference>
<dbReference type="Gene3D" id="2.60.40.10">
    <property type="entry name" value="Immunoglobulins"/>
    <property type="match status" value="1"/>
</dbReference>
<name>A0A8S4SCJ9_9NEOP</name>
<sequence>SKTEAANSPGSNPEDEEPKEAWMRAPAGGVAVKSGEDALLTCVVLGARGKPVLWKRARDLKVLTAGAVRVTRDERIQVLHDDSEEPLQGPGIKKGGDVWALVIKSVKPTDTGLYMCELNTEPPVRSFHKLTANQRDVREKLAQKKFRKMKDHLRSPTRLPSVVITDKKSTAELITAISPAVDVFRLLMNSNRCILVTASVYI</sequence>
<accession>A0A8S4SCJ9</accession>
<evidence type="ECO:0000313" key="4">
    <source>
        <dbReference type="Proteomes" id="UP000838756"/>
    </source>
</evidence>
<dbReference type="InterPro" id="IPR036179">
    <property type="entry name" value="Ig-like_dom_sf"/>
</dbReference>
<dbReference type="PROSITE" id="PS50835">
    <property type="entry name" value="IG_LIKE"/>
    <property type="match status" value="1"/>
</dbReference>
<dbReference type="GO" id="GO:0032589">
    <property type="term" value="C:neuron projection membrane"/>
    <property type="evidence" value="ECO:0007669"/>
    <property type="project" value="TreeGrafter"/>
</dbReference>
<dbReference type="OrthoDB" id="5843172at2759"/>
<dbReference type="InterPro" id="IPR003599">
    <property type="entry name" value="Ig_sub"/>
</dbReference>
<comment type="caution">
    <text evidence="3">The sequence shown here is derived from an EMBL/GenBank/DDBJ whole genome shotgun (WGS) entry which is preliminary data.</text>
</comment>
<evidence type="ECO:0000313" key="3">
    <source>
        <dbReference type="EMBL" id="CAH2247854.1"/>
    </source>
</evidence>